<evidence type="ECO:0000313" key="1">
    <source>
        <dbReference type="EMBL" id="KAF1912949.1"/>
    </source>
</evidence>
<dbReference type="EMBL" id="ML979139">
    <property type="protein sequence ID" value="KAF1912949.1"/>
    <property type="molecule type" value="Genomic_DNA"/>
</dbReference>
<keyword evidence="2" id="KW-1185">Reference proteome</keyword>
<dbReference type="AlphaFoldDB" id="A0A6A5QC30"/>
<dbReference type="OrthoDB" id="66144at2759"/>
<proteinExistence type="predicted"/>
<reference evidence="1" key="1">
    <citation type="journal article" date="2020" name="Stud. Mycol.">
        <title>101 Dothideomycetes genomes: a test case for predicting lifestyles and emergence of pathogens.</title>
        <authorList>
            <person name="Haridas S."/>
            <person name="Albert R."/>
            <person name="Binder M."/>
            <person name="Bloem J."/>
            <person name="Labutti K."/>
            <person name="Salamov A."/>
            <person name="Andreopoulos B."/>
            <person name="Baker S."/>
            <person name="Barry K."/>
            <person name="Bills G."/>
            <person name="Bluhm B."/>
            <person name="Cannon C."/>
            <person name="Castanera R."/>
            <person name="Culley D."/>
            <person name="Daum C."/>
            <person name="Ezra D."/>
            <person name="Gonzalez J."/>
            <person name="Henrissat B."/>
            <person name="Kuo A."/>
            <person name="Liang C."/>
            <person name="Lipzen A."/>
            <person name="Lutzoni F."/>
            <person name="Magnuson J."/>
            <person name="Mondo S."/>
            <person name="Nolan M."/>
            <person name="Ohm R."/>
            <person name="Pangilinan J."/>
            <person name="Park H.-J."/>
            <person name="Ramirez L."/>
            <person name="Alfaro M."/>
            <person name="Sun H."/>
            <person name="Tritt A."/>
            <person name="Yoshinaga Y."/>
            <person name="Zwiers L.-H."/>
            <person name="Turgeon B."/>
            <person name="Goodwin S."/>
            <person name="Spatafora J."/>
            <person name="Crous P."/>
            <person name="Grigoriev I."/>
        </authorList>
    </citation>
    <scope>NUCLEOTIDE SEQUENCE</scope>
    <source>
        <strain evidence="1">HMLAC05119</strain>
    </source>
</reference>
<dbReference type="Proteomes" id="UP000800096">
    <property type="component" value="Unassembled WGS sequence"/>
</dbReference>
<sequence>MGDHEFRAPQLVVEAVPRELKLNHLPGQEEVLGRLTIAEAGCGAGLVGIELAILGVNKMDGLDISQGMLHVAHQPRYVARCTSAKVCWTLRNKLERTEA</sequence>
<evidence type="ECO:0000313" key="2">
    <source>
        <dbReference type="Proteomes" id="UP000800096"/>
    </source>
</evidence>
<name>A0A6A5QC30_AMPQU</name>
<dbReference type="InterPro" id="IPR029063">
    <property type="entry name" value="SAM-dependent_MTases_sf"/>
</dbReference>
<accession>A0A6A5QC30</accession>
<dbReference type="Gene3D" id="3.40.50.150">
    <property type="entry name" value="Vaccinia Virus protein VP39"/>
    <property type="match status" value="1"/>
</dbReference>
<organism evidence="1 2">
    <name type="scientific">Ampelomyces quisqualis</name>
    <name type="common">Powdery mildew agent</name>
    <dbReference type="NCBI Taxonomy" id="50730"/>
    <lineage>
        <taxon>Eukaryota</taxon>
        <taxon>Fungi</taxon>
        <taxon>Dikarya</taxon>
        <taxon>Ascomycota</taxon>
        <taxon>Pezizomycotina</taxon>
        <taxon>Dothideomycetes</taxon>
        <taxon>Pleosporomycetidae</taxon>
        <taxon>Pleosporales</taxon>
        <taxon>Pleosporineae</taxon>
        <taxon>Phaeosphaeriaceae</taxon>
        <taxon>Ampelomyces</taxon>
    </lineage>
</organism>
<dbReference type="SUPFAM" id="SSF53335">
    <property type="entry name" value="S-adenosyl-L-methionine-dependent methyltransferases"/>
    <property type="match status" value="1"/>
</dbReference>
<protein>
    <recommendedName>
        <fullName evidence="3">Methyltransferase domain-containing protein</fullName>
    </recommendedName>
</protein>
<evidence type="ECO:0008006" key="3">
    <source>
        <dbReference type="Google" id="ProtNLM"/>
    </source>
</evidence>
<gene>
    <name evidence="1" type="ORF">BDU57DRAFT_521567</name>
</gene>